<reference evidence="2 3" key="1">
    <citation type="submission" date="2021-12" db="EMBL/GenBank/DDBJ databases">
        <title>Genome sequencing of bacteria with rrn-lacking chromosome and rrn-plasmid.</title>
        <authorList>
            <person name="Anda M."/>
            <person name="Iwasaki W."/>
        </authorList>
    </citation>
    <scope>NUCLEOTIDE SEQUENCE [LARGE SCALE GENOMIC DNA]</scope>
    <source>
        <strain evidence="2 3">DSM 100852</strain>
    </source>
</reference>
<dbReference type="Gene3D" id="3.40.50.10320">
    <property type="entry name" value="LmbE-like"/>
    <property type="match status" value="1"/>
</dbReference>
<dbReference type="Proteomes" id="UP001348817">
    <property type="component" value="Chromosome"/>
</dbReference>
<organism evidence="2 3">
    <name type="scientific">Fulvitalea axinellae</name>
    <dbReference type="NCBI Taxonomy" id="1182444"/>
    <lineage>
        <taxon>Bacteria</taxon>
        <taxon>Pseudomonadati</taxon>
        <taxon>Bacteroidota</taxon>
        <taxon>Cytophagia</taxon>
        <taxon>Cytophagales</taxon>
        <taxon>Persicobacteraceae</taxon>
        <taxon>Fulvitalea</taxon>
    </lineage>
</organism>
<sequence>MSKRGSSAVLIALSLLFPLCLKAQQRNSAEILLELKKLNVLGSVMYIAAHPDDENTRFIAWSANDRKYRTAYLSLTRGDGGQNLIGTEKGPKGVGIIRTQELLEARRTDGGEQYFTRAVDFGYSKSADETFGFWDKDKILADVVWNIRRFQPDVIVTRFPPDKRAGHGHHTASAILAEEAFKLAADKNAFPEQLDKVSVWQTKRLFHNMSTWWDKTLPEKVKNSPEKFCAVDIGTYNALLGKSHNEIASLSRSQHRSQGFGASLSRGSQTEYLQLKLGEAYSSDFMDGVSTTWARTGDSKIQKQIEKIISDFNSEKPYVSVDALFKLRERVQKAEKSVWTDHKTAKINELISDCLGVYAVAKPKNATVLAGSDIDASLEIIQRSPLQVKLESVVADGKDLGLKTTLSPNIFEKKNISLSTAQKNSQPYWLAKPYEYTYDVNNQQLIGRPENPELFDITANLAINGYDLPVKVPLRYMSANPVLGELSSKLTISDGASISFGKSVYIFGEKGLDVKVTVESFDENGLEGTLALDLPSEWASEPASIQISDLKKGKAKTFSFFVKPSEKATLATPKAMIKSRGKTMDKKMLTIDYPHISKQTLFESAESRFVHLPVKNNVKRVAYISGAGDEIPQALSAIGIEVTELSAESLGAVPLDGFEAIIVGIRAYNINEALAARNGSLLEYVKNGGNLIVQYNTAHRLKTKEIGPFPFTISRERVTEEDAEVKFLRPDHPALNTPNKLTPEDFDGWVQERGLYFANKWDGAFTPILSWHDKGEPARDGSLIVSHYGKGTFTYTGISFFRQLPAGVPGAYRLFVNLLNMKNHGKNS</sequence>
<accession>A0AAU9CHD5</accession>
<evidence type="ECO:0000313" key="2">
    <source>
        <dbReference type="EMBL" id="BDD08660.1"/>
    </source>
</evidence>
<dbReference type="GO" id="GO:0016811">
    <property type="term" value="F:hydrolase activity, acting on carbon-nitrogen (but not peptide) bonds, in linear amides"/>
    <property type="evidence" value="ECO:0007669"/>
    <property type="project" value="TreeGrafter"/>
</dbReference>
<dbReference type="EMBL" id="AP025314">
    <property type="protein sequence ID" value="BDD08660.1"/>
    <property type="molecule type" value="Genomic_DNA"/>
</dbReference>
<dbReference type="InterPro" id="IPR029062">
    <property type="entry name" value="Class_I_gatase-like"/>
</dbReference>
<dbReference type="SUPFAM" id="SSF52317">
    <property type="entry name" value="Class I glutamine amidotransferase-like"/>
    <property type="match status" value="1"/>
</dbReference>
<dbReference type="PANTHER" id="PTHR12993:SF11">
    <property type="entry name" value="N-ACETYLGLUCOSAMINYL-PHOSPHATIDYLINOSITOL DE-N-ACETYLASE"/>
    <property type="match status" value="1"/>
</dbReference>
<name>A0AAU9CHD5_9BACT</name>
<gene>
    <name evidence="2" type="ORF">FUAX_10920</name>
</gene>
<protein>
    <submittedName>
        <fullName evidence="2">GlcNAc-PI de-N-acetylase</fullName>
    </submittedName>
</protein>
<dbReference type="PANTHER" id="PTHR12993">
    <property type="entry name" value="N-ACETYLGLUCOSAMINYL-PHOSPHATIDYLINOSITOL DE-N-ACETYLASE-RELATED"/>
    <property type="match status" value="1"/>
</dbReference>
<dbReference type="InterPro" id="IPR003737">
    <property type="entry name" value="GlcNAc_PI_deacetylase-related"/>
</dbReference>
<dbReference type="KEGG" id="fax:FUAX_10920"/>
<dbReference type="Gene3D" id="3.40.50.880">
    <property type="match status" value="1"/>
</dbReference>
<feature type="chain" id="PRO_5043750941" evidence="1">
    <location>
        <begin position="24"/>
        <end position="828"/>
    </location>
</feature>
<evidence type="ECO:0000256" key="1">
    <source>
        <dbReference type="SAM" id="SignalP"/>
    </source>
</evidence>
<dbReference type="AlphaFoldDB" id="A0AAU9CHD5"/>
<evidence type="ECO:0000313" key="3">
    <source>
        <dbReference type="Proteomes" id="UP001348817"/>
    </source>
</evidence>
<proteinExistence type="predicted"/>
<keyword evidence="1" id="KW-0732">Signal</keyword>
<dbReference type="InterPro" id="IPR024078">
    <property type="entry name" value="LmbE-like_dom_sf"/>
</dbReference>
<dbReference type="RefSeq" id="WP_338393905.1">
    <property type="nucleotide sequence ID" value="NZ_AP025314.1"/>
</dbReference>
<dbReference type="SUPFAM" id="SSF102588">
    <property type="entry name" value="LmbE-like"/>
    <property type="match status" value="1"/>
</dbReference>
<keyword evidence="3" id="KW-1185">Reference proteome</keyword>
<feature type="signal peptide" evidence="1">
    <location>
        <begin position="1"/>
        <end position="23"/>
    </location>
</feature>
<dbReference type="Pfam" id="PF02585">
    <property type="entry name" value="PIG-L"/>
    <property type="match status" value="1"/>
</dbReference>